<reference evidence="1" key="1">
    <citation type="submission" date="2019-08" db="EMBL/GenBank/DDBJ databases">
        <authorList>
            <person name="Kucharzyk K."/>
            <person name="Murdoch R.W."/>
            <person name="Higgins S."/>
            <person name="Loffler F."/>
        </authorList>
    </citation>
    <scope>NUCLEOTIDE SEQUENCE</scope>
</reference>
<proteinExistence type="predicted"/>
<dbReference type="Gene3D" id="3.40.190.10">
    <property type="entry name" value="Periplasmic binding protein-like II"/>
    <property type="match status" value="2"/>
</dbReference>
<comment type="caution">
    <text evidence="1">The sequence shown here is derived from an EMBL/GenBank/DDBJ whole genome shotgun (WGS) entry which is preliminary data.</text>
</comment>
<accession>A0A645F6M0</accession>
<dbReference type="EMBL" id="VSSQ01055386">
    <property type="protein sequence ID" value="MPN09286.1"/>
    <property type="molecule type" value="Genomic_DNA"/>
</dbReference>
<gene>
    <name evidence="1" type="ORF">SDC9_156575</name>
</gene>
<protein>
    <submittedName>
        <fullName evidence="1">Uncharacterized protein</fullName>
    </submittedName>
</protein>
<sequence>MWAVNSKAAPEDIQATLDFLNWVVTSDEGTTMMAEQFGPIPFKNAKETTNVFFNDANKYLAEGKYVVTWAFNFTPNVDTWRAGVVAALTQYSAGGSWDDVVTAFVAGWATQYAAQ</sequence>
<dbReference type="AlphaFoldDB" id="A0A645F6M0"/>
<name>A0A645F6M0_9ZZZZ</name>
<evidence type="ECO:0000313" key="1">
    <source>
        <dbReference type="EMBL" id="MPN09286.1"/>
    </source>
</evidence>
<organism evidence="1">
    <name type="scientific">bioreactor metagenome</name>
    <dbReference type="NCBI Taxonomy" id="1076179"/>
    <lineage>
        <taxon>unclassified sequences</taxon>
        <taxon>metagenomes</taxon>
        <taxon>ecological metagenomes</taxon>
    </lineage>
</organism>